<comment type="caution">
    <text evidence="1">The sequence shown here is derived from an EMBL/GenBank/DDBJ whole genome shotgun (WGS) entry which is preliminary data.</text>
</comment>
<dbReference type="Gene3D" id="3.30.565.10">
    <property type="entry name" value="Histidine kinase-like ATPase, C-terminal domain"/>
    <property type="match status" value="1"/>
</dbReference>
<dbReference type="Proteomes" id="UP001235712">
    <property type="component" value="Unassembled WGS sequence"/>
</dbReference>
<reference evidence="1 2" key="1">
    <citation type="submission" date="2023-07" db="EMBL/GenBank/DDBJ databases">
        <title>Sequencing the genomes of 1000 actinobacteria strains.</title>
        <authorList>
            <person name="Klenk H.-P."/>
        </authorList>
    </citation>
    <scope>NUCLEOTIDE SEQUENCE [LARGE SCALE GENOMIC DNA]</scope>
    <source>
        <strain evidence="1 2">DSM 44388</strain>
    </source>
</reference>
<dbReference type="InterPro" id="IPR036890">
    <property type="entry name" value="HATPase_C_sf"/>
</dbReference>
<evidence type="ECO:0000313" key="2">
    <source>
        <dbReference type="Proteomes" id="UP001235712"/>
    </source>
</evidence>
<protein>
    <submittedName>
        <fullName evidence="1">Serine/threonine-protein kinase RsbW</fullName>
        <ecNumber evidence="1">2.7.11.1</ecNumber>
    </submittedName>
</protein>
<accession>A0ABT9NYN5</accession>
<name>A0ABT9NYN5_9ACTN</name>
<sequence length="140" mass="14616">MGTISLGSRSEILRCTGTVDLRVPADPAYLAMVRTATAGLATRLDLTLDEIEDLRIAVDEACSLLLQGRAHAGRAIHAGFEVGPPGSGTLSILITGPLDRLPEGNSYAWSVLQALAGKVVTGSGENGAWIKLTYVGRGDQ</sequence>
<gene>
    <name evidence="1" type="ORF">J2S57_001111</name>
</gene>
<evidence type="ECO:0000313" key="1">
    <source>
        <dbReference type="EMBL" id="MDP9825362.1"/>
    </source>
</evidence>
<keyword evidence="1" id="KW-0418">Kinase</keyword>
<dbReference type="EC" id="2.7.11.1" evidence="1"/>
<dbReference type="EMBL" id="JAUSQZ010000001">
    <property type="protein sequence ID" value="MDP9825362.1"/>
    <property type="molecule type" value="Genomic_DNA"/>
</dbReference>
<dbReference type="GO" id="GO:0004674">
    <property type="term" value="F:protein serine/threonine kinase activity"/>
    <property type="evidence" value="ECO:0007669"/>
    <property type="project" value="UniProtKB-EC"/>
</dbReference>
<keyword evidence="2" id="KW-1185">Reference proteome</keyword>
<keyword evidence="1" id="KW-0808">Transferase</keyword>
<organism evidence="1 2">
    <name type="scientific">Kineosporia succinea</name>
    <dbReference type="NCBI Taxonomy" id="84632"/>
    <lineage>
        <taxon>Bacteria</taxon>
        <taxon>Bacillati</taxon>
        <taxon>Actinomycetota</taxon>
        <taxon>Actinomycetes</taxon>
        <taxon>Kineosporiales</taxon>
        <taxon>Kineosporiaceae</taxon>
        <taxon>Kineosporia</taxon>
    </lineage>
</organism>
<proteinExistence type="predicted"/>
<dbReference type="RefSeq" id="WP_307239063.1">
    <property type="nucleotide sequence ID" value="NZ_JAUSQZ010000001.1"/>
</dbReference>